<organism evidence="1 2">
    <name type="scientific">Phytophthora lilii</name>
    <dbReference type="NCBI Taxonomy" id="2077276"/>
    <lineage>
        <taxon>Eukaryota</taxon>
        <taxon>Sar</taxon>
        <taxon>Stramenopiles</taxon>
        <taxon>Oomycota</taxon>
        <taxon>Peronosporomycetes</taxon>
        <taxon>Peronosporales</taxon>
        <taxon>Peronosporaceae</taxon>
        <taxon>Phytophthora</taxon>
    </lineage>
</organism>
<dbReference type="EMBL" id="BSXW01012536">
    <property type="protein sequence ID" value="GMF66076.1"/>
    <property type="molecule type" value="Genomic_DNA"/>
</dbReference>
<reference evidence="1" key="1">
    <citation type="submission" date="2023-04" db="EMBL/GenBank/DDBJ databases">
        <title>Phytophthora lilii NBRC 32176.</title>
        <authorList>
            <person name="Ichikawa N."/>
            <person name="Sato H."/>
            <person name="Tonouchi N."/>
        </authorList>
    </citation>
    <scope>NUCLEOTIDE SEQUENCE</scope>
    <source>
        <strain evidence="1">NBRC 32176</strain>
    </source>
</reference>
<keyword evidence="2" id="KW-1185">Reference proteome</keyword>
<protein>
    <submittedName>
        <fullName evidence="1">Unnamed protein product</fullName>
    </submittedName>
</protein>
<evidence type="ECO:0000313" key="2">
    <source>
        <dbReference type="Proteomes" id="UP001165083"/>
    </source>
</evidence>
<gene>
    <name evidence="1" type="ORF">Plil01_001862400</name>
</gene>
<proteinExistence type="predicted"/>
<dbReference type="Proteomes" id="UP001165083">
    <property type="component" value="Unassembled WGS sequence"/>
</dbReference>
<comment type="caution">
    <text evidence="1">The sequence shown here is derived from an EMBL/GenBank/DDBJ whole genome shotgun (WGS) entry which is preliminary data.</text>
</comment>
<name>A0A9W6YJG7_9STRA</name>
<sequence>MPSKRGDLSEEVQHIRPAYKTKIQCTCYLSSGSTGKGLVQIELDAVNDAAADGGDKAALVFMGDLDILGKWLVSDAIVVQVLVRLGGIARGRAVCLNKSAALSVVPMKVSVRGGGQFVELISSRLAPDDLFVVDGDGNDALALEVIHRLSLQVFATDCWCCLPSPRLPP</sequence>
<evidence type="ECO:0000313" key="1">
    <source>
        <dbReference type="EMBL" id="GMF66076.1"/>
    </source>
</evidence>
<accession>A0A9W6YJG7</accession>
<dbReference type="AlphaFoldDB" id="A0A9W6YJG7"/>